<dbReference type="EMBL" id="SOHE01000069">
    <property type="protein sequence ID" value="TFD46979.1"/>
    <property type="molecule type" value="Genomic_DNA"/>
</dbReference>
<gene>
    <name evidence="2" type="ORF">E3T55_16565</name>
</gene>
<comment type="caution">
    <text evidence="2">The sequence shown here is derived from an EMBL/GenBank/DDBJ whole genome shotgun (WGS) entry which is preliminary data.</text>
</comment>
<accession>A0A4R8ZV95</accession>
<dbReference type="Proteomes" id="UP000297447">
    <property type="component" value="Unassembled WGS sequence"/>
</dbReference>
<reference evidence="2 3" key="1">
    <citation type="submission" date="2019-03" db="EMBL/GenBank/DDBJ databases">
        <title>Genomics of glacier-inhabiting Cryobacterium strains.</title>
        <authorList>
            <person name="Liu Q."/>
            <person name="Xin Y.-H."/>
        </authorList>
    </citation>
    <scope>NUCLEOTIDE SEQUENCE [LARGE SCALE GENOMIC DNA]</scope>
    <source>
        <strain evidence="2 3">Hh14</strain>
    </source>
</reference>
<proteinExistence type="predicted"/>
<evidence type="ECO:0000256" key="1">
    <source>
        <dbReference type="SAM" id="MobiDB-lite"/>
    </source>
</evidence>
<sequence>MSTPVLATKLFIAARRPETVARPHLMARLQQALDSGRKLTVIAAAAGSGKNDSRRRLDHHASQQ</sequence>
<keyword evidence="3" id="KW-1185">Reference proteome</keyword>
<dbReference type="AlphaFoldDB" id="A0A4R8ZV95"/>
<feature type="compositionally biased region" description="Basic and acidic residues" evidence="1">
    <location>
        <begin position="51"/>
        <end position="64"/>
    </location>
</feature>
<evidence type="ECO:0000313" key="3">
    <source>
        <dbReference type="Proteomes" id="UP000297447"/>
    </source>
</evidence>
<feature type="region of interest" description="Disordered" evidence="1">
    <location>
        <begin position="45"/>
        <end position="64"/>
    </location>
</feature>
<organism evidence="2 3">
    <name type="scientific">Cryobacterium frigoriphilum</name>
    <dbReference type="NCBI Taxonomy" id="1259150"/>
    <lineage>
        <taxon>Bacteria</taxon>
        <taxon>Bacillati</taxon>
        <taxon>Actinomycetota</taxon>
        <taxon>Actinomycetes</taxon>
        <taxon>Micrococcales</taxon>
        <taxon>Microbacteriaceae</taxon>
        <taxon>Cryobacterium</taxon>
    </lineage>
</organism>
<name>A0A4R8ZV95_9MICO</name>
<dbReference type="RefSeq" id="WP_134520655.1">
    <property type="nucleotide sequence ID" value="NZ_SOHE01000069.1"/>
</dbReference>
<protein>
    <submittedName>
        <fullName evidence="2">Uncharacterized protein</fullName>
    </submittedName>
</protein>
<evidence type="ECO:0000313" key="2">
    <source>
        <dbReference type="EMBL" id="TFD46979.1"/>
    </source>
</evidence>
<dbReference type="OrthoDB" id="9789465at2"/>